<keyword evidence="2" id="KW-1185">Reference proteome</keyword>
<name>A0A1M5D355_9FIRM</name>
<dbReference type="OrthoDB" id="1806890at2"/>
<proteinExistence type="predicted"/>
<gene>
    <name evidence="1" type="ORF">SAMN02745133_03095</name>
</gene>
<reference evidence="2" key="1">
    <citation type="submission" date="2016-11" db="EMBL/GenBank/DDBJ databases">
        <authorList>
            <person name="Varghese N."/>
            <person name="Submissions S."/>
        </authorList>
    </citation>
    <scope>NUCLEOTIDE SEQUENCE [LARGE SCALE GENOMIC DNA]</scope>
    <source>
        <strain evidence="2">DSM 12395</strain>
    </source>
</reference>
<protein>
    <submittedName>
        <fullName evidence="1">Uncharacterized protein</fullName>
    </submittedName>
</protein>
<dbReference type="STRING" id="1121429.SAMN02745133_03095"/>
<dbReference type="Proteomes" id="UP000184148">
    <property type="component" value="Unassembled WGS sequence"/>
</dbReference>
<dbReference type="AlphaFoldDB" id="A0A1M5D355"/>
<accession>A0A1M5D355</accession>
<organism evidence="1 2">
    <name type="scientific">Desulforamulus putei DSM 12395</name>
    <dbReference type="NCBI Taxonomy" id="1121429"/>
    <lineage>
        <taxon>Bacteria</taxon>
        <taxon>Bacillati</taxon>
        <taxon>Bacillota</taxon>
        <taxon>Clostridia</taxon>
        <taxon>Eubacteriales</taxon>
        <taxon>Peptococcaceae</taxon>
        <taxon>Desulforamulus</taxon>
    </lineage>
</organism>
<dbReference type="RefSeq" id="WP_073240241.1">
    <property type="nucleotide sequence ID" value="NZ_FQUY01000041.1"/>
</dbReference>
<evidence type="ECO:0000313" key="2">
    <source>
        <dbReference type="Proteomes" id="UP000184148"/>
    </source>
</evidence>
<dbReference type="EMBL" id="FQUY01000041">
    <property type="protein sequence ID" value="SHF61297.1"/>
    <property type="molecule type" value="Genomic_DNA"/>
</dbReference>
<sequence>MTGKPGGKKGKPRRGVLADTLHKLIEERHPGGLDISLAAISIYGSDTKNHRERIYRLAGALRKNNIMVYSFGGRYYLCNQDAIRLCEVAVQKQVLAASILQNAFLLKNKALEVGLPAAQQDRLEKSFDELGKLVSKLFVG</sequence>
<evidence type="ECO:0000313" key="1">
    <source>
        <dbReference type="EMBL" id="SHF61297.1"/>
    </source>
</evidence>